<comment type="caution">
    <text evidence="2">The sequence shown here is derived from an EMBL/GenBank/DDBJ whole genome shotgun (WGS) entry which is preliminary data.</text>
</comment>
<dbReference type="GO" id="GO:0003677">
    <property type="term" value="F:DNA binding"/>
    <property type="evidence" value="ECO:0007669"/>
    <property type="project" value="InterPro"/>
</dbReference>
<dbReference type="CDD" id="cd00093">
    <property type="entry name" value="HTH_XRE"/>
    <property type="match status" value="1"/>
</dbReference>
<name>A0A437JLT5_9BURK</name>
<dbReference type="InterPro" id="IPR001387">
    <property type="entry name" value="Cro/C1-type_HTH"/>
</dbReference>
<reference evidence="2 3" key="1">
    <citation type="submission" date="2019-01" db="EMBL/GenBank/DDBJ databases">
        <authorList>
            <person name="Chen W.-M."/>
        </authorList>
    </citation>
    <scope>NUCLEOTIDE SEQUENCE [LARGE SCALE GENOMIC DNA]</scope>
    <source>
        <strain evidence="2 3">ICH-3</strain>
    </source>
</reference>
<keyword evidence="3" id="KW-1185">Reference proteome</keyword>
<accession>A0A437JLT5</accession>
<evidence type="ECO:0000313" key="2">
    <source>
        <dbReference type="EMBL" id="RVT47684.1"/>
    </source>
</evidence>
<organism evidence="2 3">
    <name type="scientific">Rubrivivax albus</name>
    <dbReference type="NCBI Taxonomy" id="2499835"/>
    <lineage>
        <taxon>Bacteria</taxon>
        <taxon>Pseudomonadati</taxon>
        <taxon>Pseudomonadota</taxon>
        <taxon>Betaproteobacteria</taxon>
        <taxon>Burkholderiales</taxon>
        <taxon>Sphaerotilaceae</taxon>
        <taxon>Rubrivivax</taxon>
    </lineage>
</organism>
<dbReference type="Proteomes" id="UP000288178">
    <property type="component" value="Unassembled WGS sequence"/>
</dbReference>
<proteinExistence type="predicted"/>
<dbReference type="PROSITE" id="PS50943">
    <property type="entry name" value="HTH_CROC1"/>
    <property type="match status" value="1"/>
</dbReference>
<feature type="domain" description="HTH cro/C1-type" evidence="1">
    <location>
        <begin position="23"/>
        <end position="77"/>
    </location>
</feature>
<dbReference type="SUPFAM" id="SSF47413">
    <property type="entry name" value="lambda repressor-like DNA-binding domains"/>
    <property type="match status" value="1"/>
</dbReference>
<dbReference type="OrthoDB" id="8527856at2"/>
<dbReference type="AlphaFoldDB" id="A0A437JLT5"/>
<dbReference type="InterPro" id="IPR010982">
    <property type="entry name" value="Lambda_DNA-bd_dom_sf"/>
</dbReference>
<dbReference type="Gene3D" id="1.10.260.40">
    <property type="entry name" value="lambda repressor-like DNA-binding domains"/>
    <property type="match status" value="1"/>
</dbReference>
<sequence>MGPAASGQSEKRVSARALLAANLVSLRRTRELSQEALAFEAGLHRTFVAHVERQVRNISVDNIEKLAIALGVEPYELLKP</sequence>
<gene>
    <name evidence="2" type="ORF">ENE75_24000</name>
</gene>
<evidence type="ECO:0000259" key="1">
    <source>
        <dbReference type="PROSITE" id="PS50943"/>
    </source>
</evidence>
<protein>
    <submittedName>
        <fullName evidence="2">XRE family transcriptional regulator</fullName>
    </submittedName>
</protein>
<dbReference type="EMBL" id="SACT01000014">
    <property type="protein sequence ID" value="RVT47684.1"/>
    <property type="molecule type" value="Genomic_DNA"/>
</dbReference>
<evidence type="ECO:0000313" key="3">
    <source>
        <dbReference type="Proteomes" id="UP000288178"/>
    </source>
</evidence>
<dbReference type="SMART" id="SM00530">
    <property type="entry name" value="HTH_XRE"/>
    <property type="match status" value="1"/>
</dbReference>
<dbReference type="Pfam" id="PF01381">
    <property type="entry name" value="HTH_3"/>
    <property type="match status" value="1"/>
</dbReference>